<evidence type="ECO:0000259" key="2">
    <source>
        <dbReference type="PROSITE" id="PS50181"/>
    </source>
</evidence>
<dbReference type="InterPro" id="IPR007397">
    <property type="entry name" value="F-box-assoc_dom"/>
</dbReference>
<protein>
    <submittedName>
        <fullName evidence="4">F-box only protein 44-like</fullName>
    </submittedName>
</protein>
<organism evidence="4 5">
    <name type="scientific">Podarcis lilfordi</name>
    <name type="common">Lilford's wall lizard</name>
    <dbReference type="NCBI Taxonomy" id="74358"/>
    <lineage>
        <taxon>Eukaryota</taxon>
        <taxon>Metazoa</taxon>
        <taxon>Chordata</taxon>
        <taxon>Craniata</taxon>
        <taxon>Vertebrata</taxon>
        <taxon>Euteleostomi</taxon>
        <taxon>Lepidosauria</taxon>
        <taxon>Squamata</taxon>
        <taxon>Bifurcata</taxon>
        <taxon>Unidentata</taxon>
        <taxon>Episquamata</taxon>
        <taxon>Laterata</taxon>
        <taxon>Lacertibaenia</taxon>
        <taxon>Lacertidae</taxon>
        <taxon>Podarcis</taxon>
    </lineage>
</organism>
<dbReference type="InterPro" id="IPR008979">
    <property type="entry name" value="Galactose-bd-like_sf"/>
</dbReference>
<dbReference type="PROSITE" id="PS51114">
    <property type="entry name" value="FBA"/>
    <property type="match status" value="1"/>
</dbReference>
<keyword evidence="1" id="KW-0833">Ubl conjugation pathway</keyword>
<dbReference type="GO" id="GO:0005737">
    <property type="term" value="C:cytoplasm"/>
    <property type="evidence" value="ECO:0007669"/>
    <property type="project" value="TreeGrafter"/>
</dbReference>
<accession>A0AA35PFR9</accession>
<evidence type="ECO:0000313" key="5">
    <source>
        <dbReference type="Proteomes" id="UP001178461"/>
    </source>
</evidence>
<dbReference type="EMBL" id="OX395133">
    <property type="protein sequence ID" value="CAI5783052.1"/>
    <property type="molecule type" value="Genomic_DNA"/>
</dbReference>
<evidence type="ECO:0000313" key="4">
    <source>
        <dbReference type="EMBL" id="CAI5783052.1"/>
    </source>
</evidence>
<dbReference type="Pfam" id="PF12937">
    <property type="entry name" value="F-box-like"/>
    <property type="match status" value="1"/>
</dbReference>
<dbReference type="Gene3D" id="2.60.120.260">
    <property type="entry name" value="Galactose-binding domain-like"/>
    <property type="match status" value="1"/>
</dbReference>
<dbReference type="PROSITE" id="PS50181">
    <property type="entry name" value="FBOX"/>
    <property type="match status" value="1"/>
</dbReference>
<dbReference type="SMART" id="SM01198">
    <property type="entry name" value="FBA"/>
    <property type="match status" value="1"/>
</dbReference>
<dbReference type="SMART" id="SM00256">
    <property type="entry name" value="FBOX"/>
    <property type="match status" value="1"/>
</dbReference>
<dbReference type="Pfam" id="PF04300">
    <property type="entry name" value="FBA"/>
    <property type="match status" value="1"/>
</dbReference>
<dbReference type="Proteomes" id="UP001178461">
    <property type="component" value="Chromosome 8"/>
</dbReference>
<dbReference type="GO" id="GO:0061630">
    <property type="term" value="F:ubiquitin protein ligase activity"/>
    <property type="evidence" value="ECO:0007669"/>
    <property type="project" value="TreeGrafter"/>
</dbReference>
<sequence length="317" mass="37435">MENLPEHLLLDILSLVPASDLIYNCRLVCSQWRDLVDLPVLWKRKFQKRDHDSSPKPLAFYIFSHLKKNLIKNPDGQDGLDSWEIQTPAEGHWETEELSIEDSKIISRIIGIYWKNDEDAPVQVYKCFAACNGPCSKSQLITLKDEGYWDELMDEARPMIEVKDCISREPGSCYKLIVKLLSADSEVLEEHQYEEPSVSMWFPVSHTFENYPQGVRHILFEHKADKKISLLKFLYPEHCPSEDREPSWAGMKVLQSSIKLHPPPMAEEEDDDYYDYHYRDYPDPHSSDDEMPYWLWHWSNYDSWYNDDWYNDDRSSS</sequence>
<dbReference type="GO" id="GO:0036503">
    <property type="term" value="P:ERAD pathway"/>
    <property type="evidence" value="ECO:0007669"/>
    <property type="project" value="TreeGrafter"/>
</dbReference>
<dbReference type="GO" id="GO:0019005">
    <property type="term" value="C:SCF ubiquitin ligase complex"/>
    <property type="evidence" value="ECO:0007669"/>
    <property type="project" value="TreeGrafter"/>
</dbReference>
<dbReference type="GO" id="GO:0031146">
    <property type="term" value="P:SCF-dependent proteasomal ubiquitin-dependent protein catabolic process"/>
    <property type="evidence" value="ECO:0007669"/>
    <property type="project" value="TreeGrafter"/>
</dbReference>
<dbReference type="Gene3D" id="1.20.1280.50">
    <property type="match status" value="1"/>
</dbReference>
<evidence type="ECO:0000256" key="1">
    <source>
        <dbReference type="ARBA" id="ARBA00022786"/>
    </source>
</evidence>
<dbReference type="FunFam" id="1.20.1280.50:FF:000002">
    <property type="entry name" value="F-box only protein 44"/>
    <property type="match status" value="1"/>
</dbReference>
<dbReference type="InterPro" id="IPR036047">
    <property type="entry name" value="F-box-like_dom_sf"/>
</dbReference>
<dbReference type="FunFam" id="2.60.120.260:FF:000012">
    <property type="entry name" value="F-box only protein 2"/>
    <property type="match status" value="1"/>
</dbReference>
<evidence type="ECO:0000259" key="3">
    <source>
        <dbReference type="PROSITE" id="PS51114"/>
    </source>
</evidence>
<dbReference type="InterPro" id="IPR001810">
    <property type="entry name" value="F-box_dom"/>
</dbReference>
<feature type="domain" description="FBA" evidence="3">
    <location>
        <begin position="60"/>
        <end position="247"/>
    </location>
</feature>
<dbReference type="AlphaFoldDB" id="A0AA35PFR9"/>
<dbReference type="SUPFAM" id="SSF49785">
    <property type="entry name" value="Galactose-binding domain-like"/>
    <property type="match status" value="1"/>
</dbReference>
<dbReference type="InterPro" id="IPR039752">
    <property type="entry name" value="F-box_only"/>
</dbReference>
<reference evidence="4" key="1">
    <citation type="submission" date="2022-12" db="EMBL/GenBank/DDBJ databases">
        <authorList>
            <person name="Alioto T."/>
            <person name="Alioto T."/>
            <person name="Gomez Garrido J."/>
        </authorList>
    </citation>
    <scope>NUCLEOTIDE SEQUENCE</scope>
</reference>
<dbReference type="CDD" id="cd22168">
    <property type="entry name" value="F-box_FBXO6-like"/>
    <property type="match status" value="1"/>
</dbReference>
<gene>
    <name evidence="4" type="ORF">PODLI_1B028737</name>
</gene>
<dbReference type="PANTHER" id="PTHR12125:SF12">
    <property type="entry name" value="F-BOX ONLY PROTEIN 6"/>
    <property type="match status" value="1"/>
</dbReference>
<dbReference type="GO" id="GO:0006516">
    <property type="term" value="P:glycoprotein catabolic process"/>
    <property type="evidence" value="ECO:0007669"/>
    <property type="project" value="TreeGrafter"/>
</dbReference>
<feature type="domain" description="F-box" evidence="2">
    <location>
        <begin position="1"/>
        <end position="45"/>
    </location>
</feature>
<proteinExistence type="predicted"/>
<keyword evidence="5" id="KW-1185">Reference proteome</keyword>
<dbReference type="PANTHER" id="PTHR12125">
    <property type="entry name" value="F-BOX ONLY PROTEIN 6-LIKE PROTEIN"/>
    <property type="match status" value="1"/>
</dbReference>
<dbReference type="SUPFAM" id="SSF81383">
    <property type="entry name" value="F-box domain"/>
    <property type="match status" value="1"/>
</dbReference>
<name>A0AA35PFR9_9SAUR</name>